<dbReference type="SUPFAM" id="SSF109854">
    <property type="entry name" value="DinB/YfiT-like putative metalloenzymes"/>
    <property type="match status" value="1"/>
</dbReference>
<dbReference type="InterPro" id="IPR018531">
    <property type="entry name" value="DUF1993"/>
</dbReference>
<dbReference type="PANTHER" id="PTHR36922:SF1">
    <property type="entry name" value="DUF1993 DOMAIN-CONTAINING PROTEIN"/>
    <property type="match status" value="1"/>
</dbReference>
<dbReference type="EMBL" id="JASWJB010000055">
    <property type="protein sequence ID" value="KAK2603834.1"/>
    <property type="molecule type" value="Genomic_DNA"/>
</dbReference>
<evidence type="ECO:0008006" key="3">
    <source>
        <dbReference type="Google" id="ProtNLM"/>
    </source>
</evidence>
<dbReference type="InterPro" id="IPR034660">
    <property type="entry name" value="DinB/YfiT-like"/>
</dbReference>
<dbReference type="Proteomes" id="UP001251528">
    <property type="component" value="Unassembled WGS sequence"/>
</dbReference>
<reference evidence="1" key="1">
    <citation type="submission" date="2023-06" db="EMBL/GenBank/DDBJ databases">
        <title>Conoideocrella luteorostrata (Hypocreales: Clavicipitaceae), a potential biocontrol fungus for elongate hemlock scale in United States Christmas tree production areas.</title>
        <authorList>
            <person name="Barrett H."/>
            <person name="Lovett B."/>
            <person name="Macias A.M."/>
            <person name="Stajich J.E."/>
            <person name="Kasson M.T."/>
        </authorList>
    </citation>
    <scope>NUCLEOTIDE SEQUENCE</scope>
    <source>
        <strain evidence="1">ARSEF 14590</strain>
    </source>
</reference>
<sequence length="163" mass="17993">MSDINIYDISVGMYIKGVSVLIGILKKAALHPNADTLPSASLIDDMKPLTFQVQSVSNTVTISLKKLLQTDIKRWEDDETTMGQIMARAEKTLALLQEIDPKALEGRETTKIKMPGGLISGKQFVLGFALPNLFFHLQTAYAILRMKGVPLGKDDYLDPWSGI</sequence>
<gene>
    <name evidence="1" type="ORF">QQS21_003958</name>
</gene>
<protein>
    <recommendedName>
        <fullName evidence="3">DUF1993 domain-containing protein</fullName>
    </recommendedName>
</protein>
<proteinExistence type="predicted"/>
<accession>A0AAJ0FV37</accession>
<evidence type="ECO:0000313" key="1">
    <source>
        <dbReference type="EMBL" id="KAK2603834.1"/>
    </source>
</evidence>
<dbReference type="Pfam" id="PF09351">
    <property type="entry name" value="DUF1993"/>
    <property type="match status" value="1"/>
</dbReference>
<organism evidence="1 2">
    <name type="scientific">Conoideocrella luteorostrata</name>
    <dbReference type="NCBI Taxonomy" id="1105319"/>
    <lineage>
        <taxon>Eukaryota</taxon>
        <taxon>Fungi</taxon>
        <taxon>Dikarya</taxon>
        <taxon>Ascomycota</taxon>
        <taxon>Pezizomycotina</taxon>
        <taxon>Sordariomycetes</taxon>
        <taxon>Hypocreomycetidae</taxon>
        <taxon>Hypocreales</taxon>
        <taxon>Clavicipitaceae</taxon>
        <taxon>Conoideocrella</taxon>
    </lineage>
</organism>
<dbReference type="PANTHER" id="PTHR36922">
    <property type="entry name" value="BLL2446 PROTEIN"/>
    <property type="match status" value="1"/>
</dbReference>
<dbReference type="Gene3D" id="1.20.120.450">
    <property type="entry name" value="dinb family like domain"/>
    <property type="match status" value="1"/>
</dbReference>
<comment type="caution">
    <text evidence="1">The sequence shown here is derived from an EMBL/GenBank/DDBJ whole genome shotgun (WGS) entry which is preliminary data.</text>
</comment>
<evidence type="ECO:0000313" key="2">
    <source>
        <dbReference type="Proteomes" id="UP001251528"/>
    </source>
</evidence>
<dbReference type="AlphaFoldDB" id="A0AAJ0FV37"/>
<keyword evidence="2" id="KW-1185">Reference proteome</keyword>
<name>A0AAJ0FV37_9HYPO</name>